<sequence>MLTIAHTPSDGTTVDGTSKGDGSGEIVKQHGFRWGRTQGVWFLRNTRGATARQHTIDALASDRRAAGFDVQIEVDNGTAEQREAAYVAARSHRAESLAGRSEHLAERARTEHAQSNAIVEHIPLGQPVLVGHHSQRRHERDLDRSRAAMTRSVQASNASQAAAHVARSAQADVARREDPAFIGRRIADREREIRELQRNLDSSQDNTKPQVLAWREGLTARLAQARDELALWQRKLEETGARIYTREDIKAGDYVRIRHGWCEVARANPKTVSCHVGMPRPLTYAYTEIKDHRPKQSAAT</sequence>
<gene>
    <name evidence="3" type="ORF">C8N24_0340</name>
</gene>
<protein>
    <submittedName>
        <fullName evidence="3">Uncharacterized protein DUF3560</fullName>
    </submittedName>
</protein>
<dbReference type="AlphaFoldDB" id="A0A660L8E0"/>
<evidence type="ECO:0000313" key="3">
    <source>
        <dbReference type="EMBL" id="RKQ90535.1"/>
    </source>
</evidence>
<evidence type="ECO:0000256" key="1">
    <source>
        <dbReference type="SAM" id="Coils"/>
    </source>
</evidence>
<proteinExistence type="predicted"/>
<feature type="region of interest" description="Disordered" evidence="2">
    <location>
        <begin position="1"/>
        <end position="26"/>
    </location>
</feature>
<name>A0A660L8E0_9ACTN</name>
<comment type="caution">
    <text evidence="3">The sequence shown here is derived from an EMBL/GenBank/DDBJ whole genome shotgun (WGS) entry which is preliminary data.</text>
</comment>
<dbReference type="EMBL" id="RBIL01000001">
    <property type="protein sequence ID" value="RKQ90535.1"/>
    <property type="molecule type" value="Genomic_DNA"/>
</dbReference>
<keyword evidence="1" id="KW-0175">Coiled coil</keyword>
<evidence type="ECO:0000313" key="4">
    <source>
        <dbReference type="Proteomes" id="UP000278962"/>
    </source>
</evidence>
<keyword evidence="4" id="KW-1185">Reference proteome</keyword>
<dbReference type="Pfam" id="PF12083">
    <property type="entry name" value="DUF3560"/>
    <property type="match status" value="1"/>
</dbReference>
<dbReference type="Proteomes" id="UP000278962">
    <property type="component" value="Unassembled WGS sequence"/>
</dbReference>
<reference evidence="3 4" key="1">
    <citation type="submission" date="2018-10" db="EMBL/GenBank/DDBJ databases">
        <title>Genomic Encyclopedia of Archaeal and Bacterial Type Strains, Phase II (KMG-II): from individual species to whole genera.</title>
        <authorList>
            <person name="Goeker M."/>
        </authorList>
    </citation>
    <scope>NUCLEOTIDE SEQUENCE [LARGE SCALE GENOMIC DNA]</scope>
    <source>
        <strain evidence="3 4">DSM 14954</strain>
    </source>
</reference>
<accession>A0A660L8E0</accession>
<evidence type="ECO:0000256" key="2">
    <source>
        <dbReference type="SAM" id="MobiDB-lite"/>
    </source>
</evidence>
<dbReference type="OrthoDB" id="9803716at2"/>
<feature type="coiled-coil region" evidence="1">
    <location>
        <begin position="186"/>
        <end position="242"/>
    </location>
</feature>
<organism evidence="3 4">
    <name type="scientific">Solirubrobacter pauli</name>
    <dbReference type="NCBI Taxonomy" id="166793"/>
    <lineage>
        <taxon>Bacteria</taxon>
        <taxon>Bacillati</taxon>
        <taxon>Actinomycetota</taxon>
        <taxon>Thermoleophilia</taxon>
        <taxon>Solirubrobacterales</taxon>
        <taxon>Solirubrobacteraceae</taxon>
        <taxon>Solirubrobacter</taxon>
    </lineage>
</organism>
<dbReference type="InterPro" id="IPR021944">
    <property type="entry name" value="DUF3560"/>
</dbReference>